<dbReference type="EMBL" id="MEUJ01000008">
    <property type="protein sequence ID" value="OGC39491.1"/>
    <property type="molecule type" value="Genomic_DNA"/>
</dbReference>
<protein>
    <recommendedName>
        <fullName evidence="2">SLH domain-containing protein</fullName>
    </recommendedName>
</protein>
<feature type="domain" description="SLH" evidence="2">
    <location>
        <begin position="340"/>
        <end position="403"/>
    </location>
</feature>
<evidence type="ECO:0000259" key="2">
    <source>
        <dbReference type="PROSITE" id="PS51272"/>
    </source>
</evidence>
<dbReference type="Pfam" id="PF00395">
    <property type="entry name" value="SLH"/>
    <property type="match status" value="3"/>
</dbReference>
<dbReference type="PANTHER" id="PTHR43308">
    <property type="entry name" value="OUTER MEMBRANE PROTEIN ALPHA-RELATED"/>
    <property type="match status" value="1"/>
</dbReference>
<sequence>MKRVILITGLMVLILVSSVSAFIANDPTSQIQNARVIALGKAYVGLGDDAAAAYSNPAGIANIEKLQVSSMFGRFMEDYSYTSINGVYPTKYGVFGLGYAGSGIEGAPVTRIKPGTESDPVYEVDSAAGTMGNTNNVLLLSYGSDLNRSDVSVGANLKLFSTNLIGGGISDGNGSGMDLDLGVQARPRDFLKLGIVGRNILPASLGGKLAYPGGHDESFPASLVYGASFKVLGDRGLREFKGQELIVACDINSSVSQKNPSTLHLGIEYSPIPLIALRVGLDQNNLTGGIGLNVKGFRFDYAYHQFEAAPGMSNNYFSISYGLPVAEARKELVEPAKPLELIRFKDVPENHWAYNQISLLATQGIIKGYPDGNFRPEGKINRSEIATVLVRTADVKVQKGKHLFSDVSPKSWAYDQIFTAASVGYVNGYPDARFKPQKGITRAEAVTTVSKFANVVPVKYNKEYKDIKPSHWAAGYVAGAKTAGMLQYVTSDKLSPNSWITRAEAVEILYRTQTVQDVLAKGILKGQKTAVAVKK</sequence>
<gene>
    <name evidence="3" type="ORF">A2438_08030</name>
</gene>
<dbReference type="Gene3D" id="2.40.160.60">
    <property type="entry name" value="Outer membrane protein transport protein (OMPP1/FadL/TodX)"/>
    <property type="match status" value="1"/>
</dbReference>
<feature type="domain" description="SLH" evidence="2">
    <location>
        <begin position="464"/>
        <end position="523"/>
    </location>
</feature>
<dbReference type="InterPro" id="IPR001119">
    <property type="entry name" value="SLH_dom"/>
</dbReference>
<name>A0A1F4U3M0_UNCSA</name>
<dbReference type="InterPro" id="IPR051465">
    <property type="entry name" value="Cell_Envelope_Struct_Comp"/>
</dbReference>
<dbReference type="Proteomes" id="UP000179242">
    <property type="component" value="Unassembled WGS sequence"/>
</dbReference>
<dbReference type="PROSITE" id="PS51272">
    <property type="entry name" value="SLH"/>
    <property type="match status" value="3"/>
</dbReference>
<keyword evidence="1" id="KW-0732">Signal</keyword>
<dbReference type="AlphaFoldDB" id="A0A1F4U3M0"/>
<feature type="signal peptide" evidence="1">
    <location>
        <begin position="1"/>
        <end position="21"/>
    </location>
</feature>
<evidence type="ECO:0000256" key="1">
    <source>
        <dbReference type="SAM" id="SignalP"/>
    </source>
</evidence>
<comment type="caution">
    <text evidence="3">The sequence shown here is derived from an EMBL/GenBank/DDBJ whole genome shotgun (WGS) entry which is preliminary data.</text>
</comment>
<organism evidence="3 4">
    <name type="scientific">candidate division WOR-1 bacterium RIFOXYC2_FULL_46_14</name>
    <dbReference type="NCBI Taxonomy" id="1802587"/>
    <lineage>
        <taxon>Bacteria</taxon>
        <taxon>Bacillati</taxon>
        <taxon>Saganbacteria</taxon>
    </lineage>
</organism>
<reference evidence="3 4" key="1">
    <citation type="journal article" date="2016" name="Nat. Commun.">
        <title>Thousands of microbial genomes shed light on interconnected biogeochemical processes in an aquifer system.</title>
        <authorList>
            <person name="Anantharaman K."/>
            <person name="Brown C.T."/>
            <person name="Hug L.A."/>
            <person name="Sharon I."/>
            <person name="Castelle C.J."/>
            <person name="Probst A.J."/>
            <person name="Thomas B.C."/>
            <person name="Singh A."/>
            <person name="Wilkins M.J."/>
            <person name="Karaoz U."/>
            <person name="Brodie E.L."/>
            <person name="Williams K.H."/>
            <person name="Hubbard S.S."/>
            <person name="Banfield J.F."/>
        </authorList>
    </citation>
    <scope>NUCLEOTIDE SEQUENCE [LARGE SCALE GENOMIC DNA]</scope>
</reference>
<accession>A0A1F4U3M0</accession>
<proteinExistence type="predicted"/>
<evidence type="ECO:0000313" key="4">
    <source>
        <dbReference type="Proteomes" id="UP000179242"/>
    </source>
</evidence>
<feature type="domain" description="SLH" evidence="2">
    <location>
        <begin position="404"/>
        <end position="463"/>
    </location>
</feature>
<evidence type="ECO:0000313" key="3">
    <source>
        <dbReference type="EMBL" id="OGC39491.1"/>
    </source>
</evidence>
<feature type="chain" id="PRO_5009514715" description="SLH domain-containing protein" evidence="1">
    <location>
        <begin position="22"/>
        <end position="535"/>
    </location>
</feature>